<accession>A0A2U2C9B0</accession>
<keyword evidence="3" id="KW-0808">Transferase</keyword>
<dbReference type="Pfam" id="PF12802">
    <property type="entry name" value="MarR_2"/>
    <property type="match status" value="1"/>
</dbReference>
<dbReference type="AlphaFoldDB" id="A0A2U2C9B0"/>
<proteinExistence type="predicted"/>
<dbReference type="PANTHER" id="PTHR18964:SF169">
    <property type="entry name" value="N-ACETYLMANNOSAMINE KINASE"/>
    <property type="match status" value="1"/>
</dbReference>
<gene>
    <name evidence="3" type="ORF">C4N9_10600</name>
</gene>
<dbReference type="InterPro" id="IPR036388">
    <property type="entry name" value="WH-like_DNA-bd_sf"/>
</dbReference>
<dbReference type="InterPro" id="IPR000835">
    <property type="entry name" value="HTH_MarR-typ"/>
</dbReference>
<dbReference type="Pfam" id="PF00480">
    <property type="entry name" value="ROK"/>
    <property type="match status" value="1"/>
</dbReference>
<dbReference type="Proteomes" id="UP000244940">
    <property type="component" value="Unassembled WGS sequence"/>
</dbReference>
<sequence>MVSPMDDAPPPPAPGTNQTGMRARNERLVLTLIRRQGPLAKSEITRLTGLSAQSVSVIMRALEAEGLLTREAPQRGRVGQPSVPMALAPRGALFFGLRIGRRAVEMVLIDFLGTCLARRSARHAAPDVDAVLRFAHESLAAISADLPEAEHARIAGLGIALPDRVWDWPEAADGAATRLRDWAERDIAAELGAALPFPVTLHNDANAACGAELTFGRHRDARDFLHIHMGFYIGGGIVLDGRLYTGARGLAGALGSMPVRDGAGQMRQLIALASLSGLERALWEAGLDGSALWETPEGWALPAPLAEAWLARAAPAIAQAIRAAVAVLDLPLVILDGWMPADLRGALVARVRAALAAPGDDGLLRGLEMPELREGSIGPQGRALGAASGPLRARFMTG</sequence>
<dbReference type="SUPFAM" id="SSF53067">
    <property type="entry name" value="Actin-like ATPase domain"/>
    <property type="match status" value="1"/>
</dbReference>
<comment type="caution">
    <text evidence="3">The sequence shown here is derived from an EMBL/GenBank/DDBJ whole genome shotgun (WGS) entry which is preliminary data.</text>
</comment>
<dbReference type="OrthoDB" id="49685at2"/>
<evidence type="ECO:0000313" key="3">
    <source>
        <dbReference type="EMBL" id="PWE28443.1"/>
    </source>
</evidence>
<dbReference type="GO" id="GO:0009384">
    <property type="term" value="F:N-acylmannosamine kinase activity"/>
    <property type="evidence" value="ECO:0007669"/>
    <property type="project" value="TreeGrafter"/>
</dbReference>
<name>A0A2U2C9B0_9RHOB</name>
<keyword evidence="4" id="KW-1185">Reference proteome</keyword>
<feature type="domain" description="HTH marR-type" evidence="2">
    <location>
        <begin position="26"/>
        <end position="75"/>
    </location>
</feature>
<dbReference type="PANTHER" id="PTHR18964">
    <property type="entry name" value="ROK (REPRESSOR, ORF, KINASE) FAMILY"/>
    <property type="match status" value="1"/>
</dbReference>
<evidence type="ECO:0000259" key="2">
    <source>
        <dbReference type="Pfam" id="PF12802"/>
    </source>
</evidence>
<evidence type="ECO:0000313" key="4">
    <source>
        <dbReference type="Proteomes" id="UP000244940"/>
    </source>
</evidence>
<reference evidence="3 4" key="1">
    <citation type="submission" date="2018-05" db="EMBL/GenBank/DDBJ databases">
        <title>Pararhodobacter marina sp. nov., isolated from deep-sea water of the Indian Ocean.</title>
        <authorList>
            <person name="Lai Q.Sr."/>
            <person name="Liu X."/>
            <person name="Shao Z."/>
        </authorList>
    </citation>
    <scope>NUCLEOTIDE SEQUENCE [LARGE SCALE GENOMIC DNA]</scope>
    <source>
        <strain evidence="3 4">CIC4N-9</strain>
    </source>
</reference>
<feature type="region of interest" description="Disordered" evidence="1">
    <location>
        <begin position="1"/>
        <end position="22"/>
    </location>
</feature>
<dbReference type="GO" id="GO:0019262">
    <property type="term" value="P:N-acetylneuraminate catabolic process"/>
    <property type="evidence" value="ECO:0007669"/>
    <property type="project" value="TreeGrafter"/>
</dbReference>
<dbReference type="Gene3D" id="3.30.420.40">
    <property type="match status" value="2"/>
</dbReference>
<dbReference type="InterPro" id="IPR036390">
    <property type="entry name" value="WH_DNA-bd_sf"/>
</dbReference>
<dbReference type="InterPro" id="IPR043129">
    <property type="entry name" value="ATPase_NBD"/>
</dbReference>
<keyword evidence="3" id="KW-0418">Kinase</keyword>
<dbReference type="EMBL" id="QEYD01000006">
    <property type="protein sequence ID" value="PWE28443.1"/>
    <property type="molecule type" value="Genomic_DNA"/>
</dbReference>
<dbReference type="SUPFAM" id="SSF46785">
    <property type="entry name" value="Winged helix' DNA-binding domain"/>
    <property type="match status" value="1"/>
</dbReference>
<evidence type="ECO:0000256" key="1">
    <source>
        <dbReference type="SAM" id="MobiDB-lite"/>
    </source>
</evidence>
<protein>
    <submittedName>
        <fullName evidence="3">Sugar kinase</fullName>
    </submittedName>
</protein>
<dbReference type="InterPro" id="IPR000600">
    <property type="entry name" value="ROK"/>
</dbReference>
<dbReference type="Gene3D" id="1.10.10.10">
    <property type="entry name" value="Winged helix-like DNA-binding domain superfamily/Winged helix DNA-binding domain"/>
    <property type="match status" value="1"/>
</dbReference>
<dbReference type="GO" id="GO:0003700">
    <property type="term" value="F:DNA-binding transcription factor activity"/>
    <property type="evidence" value="ECO:0007669"/>
    <property type="project" value="InterPro"/>
</dbReference>
<dbReference type="CDD" id="cd23763">
    <property type="entry name" value="ASKHA_ATPase_ROK"/>
    <property type="match status" value="1"/>
</dbReference>
<organism evidence="3 4">
    <name type="scientific">Pararhodobacter marinus</name>
    <dbReference type="NCBI Taxonomy" id="2184063"/>
    <lineage>
        <taxon>Bacteria</taxon>
        <taxon>Pseudomonadati</taxon>
        <taxon>Pseudomonadota</taxon>
        <taxon>Alphaproteobacteria</taxon>
        <taxon>Rhodobacterales</taxon>
        <taxon>Paracoccaceae</taxon>
        <taxon>Pararhodobacter</taxon>
    </lineage>
</organism>